<keyword evidence="2" id="KW-1185">Reference proteome</keyword>
<reference evidence="1" key="2">
    <citation type="submission" date="2021-01" db="EMBL/GenBank/DDBJ databases">
        <authorList>
            <person name="Schikora-Tamarit M.A."/>
        </authorList>
    </citation>
    <scope>NUCLEOTIDE SEQUENCE</scope>
    <source>
        <strain evidence="1">CBS2887</strain>
    </source>
</reference>
<dbReference type="Proteomes" id="UP000774326">
    <property type="component" value="Unassembled WGS sequence"/>
</dbReference>
<evidence type="ECO:0000313" key="1">
    <source>
        <dbReference type="EMBL" id="KAH3673478.1"/>
    </source>
</evidence>
<name>A0A9P8PJU3_WICPI</name>
<proteinExistence type="predicted"/>
<sequence>MSGFLGPAGPRRHSGVSREEHWVHLSSGLVLACLMDLGPEDFLDFFVEDAEGGDDDLDLVCFLTTLESLIFAGLTKGEETVDSSDESTLMVVVDELTTLTSMFNKALAAASSSSLLASSLN</sequence>
<protein>
    <submittedName>
        <fullName evidence="1">Uncharacterized protein</fullName>
    </submittedName>
</protein>
<reference evidence="1" key="1">
    <citation type="journal article" date="2021" name="Open Biol.">
        <title>Shared evolutionary footprints suggest mitochondrial oxidative damage underlies multiple complex I losses in fungi.</title>
        <authorList>
            <person name="Schikora-Tamarit M.A."/>
            <person name="Marcet-Houben M."/>
            <person name="Nosek J."/>
            <person name="Gabaldon T."/>
        </authorList>
    </citation>
    <scope>NUCLEOTIDE SEQUENCE</scope>
    <source>
        <strain evidence="1">CBS2887</strain>
    </source>
</reference>
<evidence type="ECO:0000313" key="2">
    <source>
        <dbReference type="Proteomes" id="UP000774326"/>
    </source>
</evidence>
<comment type="caution">
    <text evidence="1">The sequence shown here is derived from an EMBL/GenBank/DDBJ whole genome shotgun (WGS) entry which is preliminary data.</text>
</comment>
<dbReference type="EMBL" id="JAEUBG010005637">
    <property type="protein sequence ID" value="KAH3673478.1"/>
    <property type="molecule type" value="Genomic_DNA"/>
</dbReference>
<dbReference type="AlphaFoldDB" id="A0A9P8PJU3"/>
<accession>A0A9P8PJU3</accession>
<organism evidence="1 2">
    <name type="scientific">Wickerhamomyces pijperi</name>
    <name type="common">Yeast</name>
    <name type="synonym">Pichia pijperi</name>
    <dbReference type="NCBI Taxonomy" id="599730"/>
    <lineage>
        <taxon>Eukaryota</taxon>
        <taxon>Fungi</taxon>
        <taxon>Dikarya</taxon>
        <taxon>Ascomycota</taxon>
        <taxon>Saccharomycotina</taxon>
        <taxon>Saccharomycetes</taxon>
        <taxon>Phaffomycetales</taxon>
        <taxon>Wickerhamomycetaceae</taxon>
        <taxon>Wickerhamomyces</taxon>
    </lineage>
</organism>
<gene>
    <name evidence="1" type="ORF">WICPIJ_009751</name>
</gene>